<sequence length="577" mass="63917">MAVGRLVVLLLLVLSGKAEPEKENNTQYSEEVPANETGPSETPEVRREERAGHSTGPLSVCPCDLHSGFCDLNCCCDSRCGSECSVEGSGCPFSFCLPGSTRAVSQICLEESLIFRNNTPYFTEIVPDSSGCKLLFCVQLNNSKLNYYQKPQVITKENLPALSAQYGGPSFILREQTEQSPSTFYRVGDPIQIYFATSSVLSVLKQPRSMIVSQLCTDENPAGFLESKSTSCIRIFTNLTSSCTSDPALNAISYYRDFNVLKVPVNLTVFQPLQVKIIPVSLPASPMLIGNTCYNAVSEVIYKVKFNGIHGIQNVSVQFKVDNIYGNPRSILRQRFSLSFWNKSPSFTKQRSGNPGYITGAPLTALYNGTEQYVTILQNQDNGQCSEKRYGIRFRENMRTGCKFNSSFKLEEANCSHLQESLYQAFQGQHNPGRLAITGNADVNQPGEWNSIFIQTCNMQDEHCMIPMYLEIQVIWAQVGLLSNPQAQVLGARYLYTCKPLQSLGTYMNMLPLMTTVAFTDVTKWPEPPRSQPGVYWKLPFDFFFPFKMALSGVGCSSGIQAGTLLVTLTLCGALVS</sequence>
<dbReference type="EMBL" id="CM037621">
    <property type="protein sequence ID" value="KAH8002095.1"/>
    <property type="molecule type" value="Genomic_DNA"/>
</dbReference>
<organism evidence="1 2">
    <name type="scientific">Sphaerodactylus townsendi</name>
    <dbReference type="NCBI Taxonomy" id="933632"/>
    <lineage>
        <taxon>Eukaryota</taxon>
        <taxon>Metazoa</taxon>
        <taxon>Chordata</taxon>
        <taxon>Craniata</taxon>
        <taxon>Vertebrata</taxon>
        <taxon>Euteleostomi</taxon>
        <taxon>Lepidosauria</taxon>
        <taxon>Squamata</taxon>
        <taxon>Bifurcata</taxon>
        <taxon>Gekkota</taxon>
        <taxon>Sphaerodactylidae</taxon>
        <taxon>Sphaerodactylus</taxon>
    </lineage>
</organism>
<protein>
    <submittedName>
        <fullName evidence="1">Uncharacterized protein</fullName>
    </submittedName>
</protein>
<reference evidence="1" key="1">
    <citation type="submission" date="2021-08" db="EMBL/GenBank/DDBJ databases">
        <title>The first chromosome-level gecko genome reveals the dynamic sex chromosomes of Neotropical dwarf geckos (Sphaerodactylidae: Sphaerodactylus).</title>
        <authorList>
            <person name="Pinto B.J."/>
            <person name="Keating S.E."/>
            <person name="Gamble T."/>
        </authorList>
    </citation>
    <scope>NUCLEOTIDE SEQUENCE</scope>
    <source>
        <strain evidence="1">TG3544</strain>
    </source>
</reference>
<keyword evidence="2" id="KW-1185">Reference proteome</keyword>
<accession>A0ACB8F9P9</accession>
<name>A0ACB8F9P9_9SAUR</name>
<proteinExistence type="predicted"/>
<dbReference type="Proteomes" id="UP000827872">
    <property type="component" value="Linkage Group LG08"/>
</dbReference>
<evidence type="ECO:0000313" key="2">
    <source>
        <dbReference type="Proteomes" id="UP000827872"/>
    </source>
</evidence>
<comment type="caution">
    <text evidence="1">The sequence shown here is derived from an EMBL/GenBank/DDBJ whole genome shotgun (WGS) entry which is preliminary data.</text>
</comment>
<evidence type="ECO:0000313" key="1">
    <source>
        <dbReference type="EMBL" id="KAH8002095.1"/>
    </source>
</evidence>
<gene>
    <name evidence="1" type="ORF">K3G42_020243</name>
</gene>